<dbReference type="Pfam" id="PF00657">
    <property type="entry name" value="Lipase_GDSL"/>
    <property type="match status" value="1"/>
</dbReference>
<dbReference type="SMART" id="SM00869">
    <property type="entry name" value="Autotransporter"/>
    <property type="match status" value="1"/>
</dbReference>
<dbReference type="KEGG" id="mpaf:R5R33_14560"/>
<dbReference type="EMBL" id="CP137555">
    <property type="protein sequence ID" value="WOX04949.1"/>
    <property type="molecule type" value="Genomic_DNA"/>
</dbReference>
<dbReference type="Proteomes" id="UP001302477">
    <property type="component" value="Chromosome"/>
</dbReference>
<keyword evidence="5" id="KW-1185">Reference proteome</keyword>
<dbReference type="InterPro" id="IPR005546">
    <property type="entry name" value="Autotransporte_beta"/>
</dbReference>
<dbReference type="InterPro" id="IPR036514">
    <property type="entry name" value="SGNH_hydro_sf"/>
</dbReference>
<dbReference type="RefSeq" id="WP_318953424.1">
    <property type="nucleotide sequence ID" value="NZ_CP137555.1"/>
</dbReference>
<dbReference type="PANTHER" id="PTHR45642">
    <property type="entry name" value="GDSL ESTERASE/LIPASE EXL3"/>
    <property type="match status" value="1"/>
</dbReference>
<keyword evidence="4" id="KW-0378">Hydrolase</keyword>
<reference evidence="4 5" key="1">
    <citation type="submission" date="2023-10" db="EMBL/GenBank/DDBJ databases">
        <title>Description of Microbulbifer bruguierae sp. nov., isolated from the sediments of mangrove plant Bruguiera sexangula and comparative genomic analyses of the genus Microbulbifer.</title>
        <authorList>
            <person name="Long M."/>
        </authorList>
    </citation>
    <scope>NUCLEOTIDE SEQUENCE [LARGE SCALE GENOMIC DNA]</scope>
    <source>
        <strain evidence="4 5">SPO729</strain>
    </source>
</reference>
<evidence type="ECO:0000313" key="4">
    <source>
        <dbReference type="EMBL" id="WOX04949.1"/>
    </source>
</evidence>
<proteinExistence type="predicted"/>
<evidence type="ECO:0000313" key="5">
    <source>
        <dbReference type="Proteomes" id="UP001302477"/>
    </source>
</evidence>
<dbReference type="SUPFAM" id="SSF103515">
    <property type="entry name" value="Autotransporter"/>
    <property type="match status" value="1"/>
</dbReference>
<evidence type="ECO:0000256" key="2">
    <source>
        <dbReference type="SAM" id="SignalP"/>
    </source>
</evidence>
<organism evidence="4 5">
    <name type="scientific">Microbulbifer pacificus</name>
    <dbReference type="NCBI Taxonomy" id="407164"/>
    <lineage>
        <taxon>Bacteria</taxon>
        <taxon>Pseudomonadati</taxon>
        <taxon>Pseudomonadota</taxon>
        <taxon>Gammaproteobacteria</taxon>
        <taxon>Cellvibrionales</taxon>
        <taxon>Microbulbiferaceae</taxon>
        <taxon>Microbulbifer</taxon>
    </lineage>
</organism>
<feature type="chain" id="PRO_5043781712" evidence="2">
    <location>
        <begin position="29"/>
        <end position="792"/>
    </location>
</feature>
<feature type="signal peptide" evidence="2">
    <location>
        <begin position="1"/>
        <end position="28"/>
    </location>
</feature>
<accession>A0AAU0MYP1</accession>
<gene>
    <name evidence="4" type="ORF">R5R33_14560</name>
</gene>
<dbReference type="InterPro" id="IPR050592">
    <property type="entry name" value="GDSL_lipolytic_enzyme"/>
</dbReference>
<sequence>MPIKQHRLAAAIACLTLSSSFASTTVSADESPFSQVIAFGDSLTDVGNAGIFTSGDDKQAAISLLSQQLGLGPVTPSCAGMYLCLPDVDPSLPEAEMLAAAQAQVQASLSNVGGGWAVGGHRAADVLLNILGTEGYMQYLQEHGLTLDVSAHNFASALLPDPTRDTSTGLYADLNLLGLLLQGPTVVAQLRAGAAQAEAAGDTATAAALTAQADGLQAQIDAAPGAIVADSGITGNPHPLGLGYLELNSGRADGRALYWVNGGGNDLLNGFSASLGGAITAEQFGARVGIAANMLADSAQALADAGANYILLSNVPDIGKTPGMYAAVSQAVISSPQAAQLADAVAAGLMTQEQANAQLSAAIDATLAQATAGVNLFNSTLIADAKNIDGVLLVDQNGILQVSIANAAVLGFDGQIEQTQFCYDGSGSCIEHPVYGKNGSAPDADRLIFNDAVHPTQAAQELLADYYTGVVNAAQVAGQLPDMGVQAARSHVTALEENLASARYRPAQTGVFVTGVFGNSDYDNSFAASASGDQTAALIGASVALRSNTELGFAVSRSDATLENKLTDVDTTAINYSLFGRFYYNEFFVDASATVTDMDYDRIGRHIALGGQFNDTLEASTSGNSLTLDLMGGVNMSKSDTHYGPFAGVSQVTADVDGYTENALAGFTYTDASGVEQDPLGMQFGDQERRYTTMRLGAFADKNWDSVSVYGQLWYEDTTGTENDSVEVGIKSMAGNMNAMPSYVSKDVGLFESGAGALLGLRWQAAEAIAISANLTARPTTEHGSISVSYHF</sequence>
<keyword evidence="1 2" id="KW-0732">Signal</keyword>
<dbReference type="PANTHER" id="PTHR45642:SF139">
    <property type="entry name" value="SGNH HYDROLASE-TYPE ESTERASE DOMAIN-CONTAINING PROTEIN"/>
    <property type="match status" value="1"/>
</dbReference>
<evidence type="ECO:0000259" key="3">
    <source>
        <dbReference type="PROSITE" id="PS51208"/>
    </source>
</evidence>
<name>A0AAU0MYP1_9GAMM</name>
<dbReference type="PROSITE" id="PS51208">
    <property type="entry name" value="AUTOTRANSPORTER"/>
    <property type="match status" value="1"/>
</dbReference>
<dbReference type="InterPro" id="IPR036709">
    <property type="entry name" value="Autotransporte_beta_dom_sf"/>
</dbReference>
<dbReference type="GO" id="GO:0016788">
    <property type="term" value="F:hydrolase activity, acting on ester bonds"/>
    <property type="evidence" value="ECO:0007669"/>
    <property type="project" value="InterPro"/>
</dbReference>
<dbReference type="InterPro" id="IPR001087">
    <property type="entry name" value="GDSL"/>
</dbReference>
<feature type="domain" description="Autotransporter" evidence="3">
    <location>
        <begin position="504"/>
        <end position="792"/>
    </location>
</feature>
<dbReference type="Gene3D" id="3.40.50.1110">
    <property type="entry name" value="SGNH hydrolase"/>
    <property type="match status" value="1"/>
</dbReference>
<dbReference type="AlphaFoldDB" id="A0AAU0MYP1"/>
<evidence type="ECO:0000256" key="1">
    <source>
        <dbReference type="ARBA" id="ARBA00022729"/>
    </source>
</evidence>
<dbReference type="Gene3D" id="2.40.128.130">
    <property type="entry name" value="Autotransporter beta-domain"/>
    <property type="match status" value="1"/>
</dbReference>
<protein>
    <submittedName>
        <fullName evidence="4">SGNH/GDSL hydrolase family protein</fullName>
    </submittedName>
</protein>